<dbReference type="SUPFAM" id="SSF46785">
    <property type="entry name" value="Winged helix' DNA-binding domain"/>
    <property type="match status" value="1"/>
</dbReference>
<evidence type="ECO:0000259" key="4">
    <source>
        <dbReference type="PROSITE" id="PS50949"/>
    </source>
</evidence>
<dbReference type="Pfam" id="PF00392">
    <property type="entry name" value="GntR"/>
    <property type="match status" value="1"/>
</dbReference>
<accession>A0ABX7AWP9</accession>
<dbReference type="Gene3D" id="1.10.10.10">
    <property type="entry name" value="Winged helix-like DNA-binding domain superfamily/Winged helix DNA-binding domain"/>
    <property type="match status" value="1"/>
</dbReference>
<evidence type="ECO:0000256" key="2">
    <source>
        <dbReference type="ARBA" id="ARBA00023125"/>
    </source>
</evidence>
<protein>
    <submittedName>
        <fullName evidence="5">GntR family transcriptional regulator</fullName>
    </submittedName>
</protein>
<dbReference type="PANTHER" id="PTHR38445">
    <property type="entry name" value="HTH-TYPE TRANSCRIPTIONAL REPRESSOR YTRA"/>
    <property type="match status" value="1"/>
</dbReference>
<reference evidence="5 6" key="1">
    <citation type="submission" date="2020-01" db="EMBL/GenBank/DDBJ databases">
        <authorList>
            <person name="Liu G."/>
            <person name="Liu B."/>
        </authorList>
    </citation>
    <scope>NUCLEOTIDE SEQUENCE [LARGE SCALE GENOMIC DNA]</scope>
    <source>
        <strain evidence="5 6">FJAT-51161</strain>
    </source>
</reference>
<dbReference type="InterPro" id="IPR036390">
    <property type="entry name" value="WH_DNA-bd_sf"/>
</dbReference>
<feature type="domain" description="HTH gntR-type" evidence="4">
    <location>
        <begin position="11"/>
        <end position="79"/>
    </location>
</feature>
<dbReference type="EMBL" id="CP067341">
    <property type="protein sequence ID" value="QQP13927.1"/>
    <property type="molecule type" value="Genomic_DNA"/>
</dbReference>
<evidence type="ECO:0000256" key="3">
    <source>
        <dbReference type="ARBA" id="ARBA00023163"/>
    </source>
</evidence>
<dbReference type="PROSITE" id="PS50949">
    <property type="entry name" value="HTH_GNTR"/>
    <property type="match status" value="1"/>
</dbReference>
<sequence length="126" mass="14325">MNVKIDPMSNIPFYQQLTQQLLCEIATGNLQNGDPLPSIRDLAAETNLNLHTVHKSYKELQKKGIIAIKPNSKAIVKKTPEAKGIDLQEISIKVEQIICEAYVLGISEQQLQQMFHKILRKYYTDC</sequence>
<keyword evidence="2" id="KW-0238">DNA-binding</keyword>
<organism evidence="5 6">
    <name type="scientific">Lysinibacillus agricola</name>
    <dbReference type="NCBI Taxonomy" id="2590012"/>
    <lineage>
        <taxon>Bacteria</taxon>
        <taxon>Bacillati</taxon>
        <taxon>Bacillota</taxon>
        <taxon>Bacilli</taxon>
        <taxon>Bacillales</taxon>
        <taxon>Bacillaceae</taxon>
        <taxon>Lysinibacillus</taxon>
    </lineage>
</organism>
<dbReference type="InterPro" id="IPR000524">
    <property type="entry name" value="Tscrpt_reg_HTH_GntR"/>
</dbReference>
<proteinExistence type="predicted"/>
<dbReference type="Proteomes" id="UP000596049">
    <property type="component" value="Chromosome"/>
</dbReference>
<evidence type="ECO:0000313" key="5">
    <source>
        <dbReference type="EMBL" id="QQP13927.1"/>
    </source>
</evidence>
<dbReference type="CDD" id="cd07377">
    <property type="entry name" value="WHTH_GntR"/>
    <property type="match status" value="1"/>
</dbReference>
<dbReference type="PANTHER" id="PTHR38445:SF12">
    <property type="entry name" value="GNTR-FAMILY TRANSCRIPTIONAL REGULATOR"/>
    <property type="match status" value="1"/>
</dbReference>
<dbReference type="InterPro" id="IPR036388">
    <property type="entry name" value="WH-like_DNA-bd_sf"/>
</dbReference>
<keyword evidence="1" id="KW-0805">Transcription regulation</keyword>
<dbReference type="SMART" id="SM00345">
    <property type="entry name" value="HTH_GNTR"/>
    <property type="match status" value="1"/>
</dbReference>
<gene>
    <name evidence="5" type="ORF">FJQ98_07805</name>
</gene>
<keyword evidence="6" id="KW-1185">Reference proteome</keyword>
<evidence type="ECO:0000313" key="6">
    <source>
        <dbReference type="Proteomes" id="UP000596049"/>
    </source>
</evidence>
<name>A0ABX7AWP9_9BACI</name>
<evidence type="ECO:0000256" key="1">
    <source>
        <dbReference type="ARBA" id="ARBA00023015"/>
    </source>
</evidence>
<keyword evidence="3" id="KW-0804">Transcription</keyword>